<proteinExistence type="predicted"/>
<keyword evidence="1" id="KW-0812">Transmembrane</keyword>
<protein>
    <submittedName>
        <fullName evidence="2">Helix-turn-helix domain-containing protein</fullName>
    </submittedName>
</protein>
<dbReference type="InterPro" id="IPR010982">
    <property type="entry name" value="Lambda_DNA-bd_dom_sf"/>
</dbReference>
<dbReference type="Gene3D" id="1.10.260.40">
    <property type="entry name" value="lambda repressor-like DNA-binding domains"/>
    <property type="match status" value="1"/>
</dbReference>
<dbReference type="PANTHER" id="PTHR34475:SF1">
    <property type="entry name" value="CYTOSKELETON PROTEIN RODZ"/>
    <property type="match status" value="1"/>
</dbReference>
<keyword evidence="1" id="KW-0472">Membrane</keyword>
<dbReference type="SUPFAM" id="SSF47413">
    <property type="entry name" value="lambda repressor-like DNA-binding domains"/>
    <property type="match status" value="1"/>
</dbReference>
<evidence type="ECO:0000313" key="3">
    <source>
        <dbReference type="Proteomes" id="UP000321026"/>
    </source>
</evidence>
<organism evidence="2 3">
    <name type="scientific">Candidatus Dojkabacteria bacterium</name>
    <dbReference type="NCBI Taxonomy" id="2099670"/>
    <lineage>
        <taxon>Bacteria</taxon>
        <taxon>Candidatus Dojkabacteria</taxon>
    </lineage>
</organism>
<sequence length="212" mass="24394">MIRIGQQFEEERKRKGLNLEEVSRATKIREDFLRAIEKGDFRALPSSAYAYGFVRNYAKFLGLPVEKSLALYRREFDEKKQIEVLPRGLANPNEYKRTKFKIGKSVIIIGVVFVLIAFFLLFQYRGALFNPSLKIETPKENQSFKTLTIEVTGKTDPDSTLTVENQQITLDRNGNFTKEITVFPGNTTITFTAENRFGRTTVLKRDIIVKPD</sequence>
<feature type="transmembrane region" description="Helical" evidence="1">
    <location>
        <begin position="106"/>
        <end position="124"/>
    </location>
</feature>
<accession>A0A5C7JAS1</accession>
<keyword evidence="1" id="KW-1133">Transmembrane helix</keyword>
<dbReference type="Proteomes" id="UP000321026">
    <property type="component" value="Unassembled WGS sequence"/>
</dbReference>
<evidence type="ECO:0000313" key="2">
    <source>
        <dbReference type="EMBL" id="TXG78675.1"/>
    </source>
</evidence>
<dbReference type="InterPro" id="IPR013783">
    <property type="entry name" value="Ig-like_fold"/>
</dbReference>
<dbReference type="Gene3D" id="2.60.40.10">
    <property type="entry name" value="Immunoglobulins"/>
    <property type="match status" value="1"/>
</dbReference>
<evidence type="ECO:0000256" key="1">
    <source>
        <dbReference type="SAM" id="Phobius"/>
    </source>
</evidence>
<comment type="caution">
    <text evidence="2">The sequence shown here is derived from an EMBL/GenBank/DDBJ whole genome shotgun (WGS) entry which is preliminary data.</text>
</comment>
<dbReference type="EMBL" id="SSDS01000009">
    <property type="protein sequence ID" value="TXG78675.1"/>
    <property type="molecule type" value="Genomic_DNA"/>
</dbReference>
<dbReference type="PANTHER" id="PTHR34475">
    <property type="match status" value="1"/>
</dbReference>
<name>A0A5C7JAS1_9BACT</name>
<dbReference type="InterPro" id="IPR050400">
    <property type="entry name" value="Bact_Cytoskel_RodZ"/>
</dbReference>
<reference evidence="2 3" key="1">
    <citation type="submission" date="2018-09" db="EMBL/GenBank/DDBJ databases">
        <title>Metagenome Assembled Genomes from an Advanced Water Purification Facility.</title>
        <authorList>
            <person name="Stamps B.W."/>
            <person name="Spear J.R."/>
        </authorList>
    </citation>
    <scope>NUCLEOTIDE SEQUENCE [LARGE SCALE GENOMIC DNA]</scope>
    <source>
        <strain evidence="2">Bin_63_2</strain>
    </source>
</reference>
<dbReference type="Pfam" id="PF13413">
    <property type="entry name" value="HTH_25"/>
    <property type="match status" value="1"/>
</dbReference>
<dbReference type="GO" id="GO:0003677">
    <property type="term" value="F:DNA binding"/>
    <property type="evidence" value="ECO:0007669"/>
    <property type="project" value="InterPro"/>
</dbReference>
<gene>
    <name evidence="2" type="ORF">E6Q11_00730</name>
</gene>
<dbReference type="CDD" id="cd00093">
    <property type="entry name" value="HTH_XRE"/>
    <property type="match status" value="1"/>
</dbReference>
<dbReference type="InterPro" id="IPR001387">
    <property type="entry name" value="Cro/C1-type_HTH"/>
</dbReference>
<dbReference type="AlphaFoldDB" id="A0A5C7JAS1"/>